<dbReference type="Pfam" id="PF13715">
    <property type="entry name" value="CarbopepD_reg_2"/>
    <property type="match status" value="1"/>
</dbReference>
<sequence length="1171" mass="129312">MNKLAKVMKKKQLIATTLLAMKILTVQITLAIMFACSVYAHEARAQEFLEKRLSISVKNVEISKVIQLIQKQTNVDFLYSTEGIQANRKINCSFNAKKLKIILEEVFTPLHIGYKVTDDGKKILLYPVAEKTANALNVTENTEALTSLADIITGKVTNEKGLPMAGVSVIIKGGEAGTVTNERGEFRIKVSAKNATLIISYIGYQSQEIVVGDKTSFAIKLITTTEKLDDIVVVGYGTQKKATLTGAVSTIKSKEITEAPVANVTNSLAGRLPGLVAVTSSGEPGYDASTLRIRGSNTFNDNSALVVVDGVPDRSLERIDPYSIESITVLKDASAAIYGARAANGVILVTTKRGKLGKPEITVTTNFGYNQPTRLPKMADAATYATLLNENAFYANNSVGMNSVYTAAEIQKFKDGSDPLRYPNTDWFKTILKPMSVQNNQNVSISGGTEAMRYFVSVGAKHQDANYKNSATYYNQYEFTSNIDGKINKDISIGVDVKGRMEDRHYPQKSAGNIFNSIVSAYPFFVAQWPTGEPGPAREHGENPVVTSTGATGANTDKYYALNTNLKLDINIPWVKGLSFNGNLSYDQGFDFTKNFTKPWKLYSWDNTTVDAKGNPVLTSQTFGTGANNSPSLYESFTSNYSKLAYGLLNYHTKIGENHDLKLMVGSQVSKGNSESFNAYRDLFASTAIQELFAGATTNQVTGGSGSVNARTSYFGRINYSYASKYLLEFVGRYDGSYIFAPDHRWGFFPGVSAGWVASNEKFFKNNIKFIDYFKLRASWGQTGNDRVADFQYLTSYLLGNPYGYNYYPFVVNSNNVLTELQTLYASVLANPNITWEVANQANIGFNANFLHNKLTLEADYFYYKRSNILWPQSAAVPASAGLSLPSVNYGKAQNQGVDFVITYKDITRSKLTYSVSVNGSYAKNKVLEWGETPGIPAWQQTTGHPMGSGLYYQANGIYHNQAEITADNLTYKIGTTPAPGDIRFVDVNKDGVIDQKDQVRTYKNNIPTFTFGSDINLSYKNFDIAILLQGATGAVQYLSEDGGKFTNYRNSFVEGRWTPTNTTANVPRTMDRYNWYWGNSNTYFIHKSNYIRLKTLQVGYNVNNKDIQKAGIKNLRVYISGYNLLTYTPDLKDFDPELNANTDARGSAYGINGASYPLEKVVSMGITVTF</sequence>
<dbReference type="SUPFAM" id="SSF56935">
    <property type="entry name" value="Porins"/>
    <property type="match status" value="1"/>
</dbReference>
<comment type="caution">
    <text evidence="8">The sequence shown here is derived from an EMBL/GenBank/DDBJ whole genome shotgun (WGS) entry which is preliminary data.</text>
</comment>
<proteinExistence type="predicted"/>
<evidence type="ECO:0000256" key="4">
    <source>
        <dbReference type="ARBA" id="ARBA00022729"/>
    </source>
</evidence>
<dbReference type="NCBIfam" id="TIGR04056">
    <property type="entry name" value="OMP_RagA_SusC"/>
    <property type="match status" value="1"/>
</dbReference>
<keyword evidence="6" id="KW-0998">Cell outer membrane</keyword>
<dbReference type="EMBL" id="MLJW01000066">
    <property type="protein sequence ID" value="OIR03435.1"/>
    <property type="molecule type" value="Genomic_DNA"/>
</dbReference>
<dbReference type="GO" id="GO:0015344">
    <property type="term" value="F:siderophore uptake transmembrane transporter activity"/>
    <property type="evidence" value="ECO:0007669"/>
    <property type="project" value="TreeGrafter"/>
</dbReference>
<evidence type="ECO:0000256" key="2">
    <source>
        <dbReference type="ARBA" id="ARBA00022448"/>
    </source>
</evidence>
<dbReference type="PROSITE" id="PS52016">
    <property type="entry name" value="TONB_DEPENDENT_REC_3"/>
    <property type="match status" value="1"/>
</dbReference>
<dbReference type="FunFam" id="2.170.130.10:FF:000003">
    <property type="entry name" value="SusC/RagA family TonB-linked outer membrane protein"/>
    <property type="match status" value="1"/>
</dbReference>
<dbReference type="InterPro" id="IPR023996">
    <property type="entry name" value="TonB-dep_OMP_SusC/RagA"/>
</dbReference>
<protein>
    <submittedName>
        <fullName evidence="8">TonB-dependent receptor SusC</fullName>
    </submittedName>
</protein>
<dbReference type="InterPro" id="IPR037066">
    <property type="entry name" value="Plug_dom_sf"/>
</dbReference>
<dbReference type="InterPro" id="IPR012910">
    <property type="entry name" value="Plug_dom"/>
</dbReference>
<gene>
    <name evidence="8" type="primary">susC_15</name>
    <name evidence="8" type="ORF">GALL_145070</name>
</gene>
<keyword evidence="8" id="KW-0675">Receptor</keyword>
<name>A0A1J5S679_9ZZZZ</name>
<dbReference type="AlphaFoldDB" id="A0A1J5S679"/>
<dbReference type="InterPro" id="IPR008969">
    <property type="entry name" value="CarboxyPept-like_regulatory"/>
</dbReference>
<reference evidence="8" key="1">
    <citation type="submission" date="2016-10" db="EMBL/GenBank/DDBJ databases">
        <title>Sequence of Gallionella enrichment culture.</title>
        <authorList>
            <person name="Poehlein A."/>
            <person name="Muehling M."/>
            <person name="Daniel R."/>
        </authorList>
    </citation>
    <scope>NUCLEOTIDE SEQUENCE</scope>
</reference>
<evidence type="ECO:0000256" key="5">
    <source>
        <dbReference type="ARBA" id="ARBA00023136"/>
    </source>
</evidence>
<dbReference type="GO" id="GO:0044718">
    <property type="term" value="P:siderophore transmembrane transport"/>
    <property type="evidence" value="ECO:0007669"/>
    <property type="project" value="TreeGrafter"/>
</dbReference>
<evidence type="ECO:0000259" key="7">
    <source>
        <dbReference type="Pfam" id="PF07715"/>
    </source>
</evidence>
<keyword evidence="2" id="KW-0813">Transport</keyword>
<dbReference type="InterPro" id="IPR036942">
    <property type="entry name" value="Beta-barrel_TonB_sf"/>
</dbReference>
<dbReference type="Gene3D" id="2.60.40.1120">
    <property type="entry name" value="Carboxypeptidase-like, regulatory domain"/>
    <property type="match status" value="1"/>
</dbReference>
<accession>A0A1J5S679</accession>
<dbReference type="InterPro" id="IPR023997">
    <property type="entry name" value="TonB-dep_OMP_SusC/RagA_CS"/>
</dbReference>
<feature type="domain" description="TonB-dependent receptor plug" evidence="7">
    <location>
        <begin position="241"/>
        <end position="346"/>
    </location>
</feature>
<dbReference type="PANTHER" id="PTHR30069">
    <property type="entry name" value="TONB-DEPENDENT OUTER MEMBRANE RECEPTOR"/>
    <property type="match status" value="1"/>
</dbReference>
<keyword evidence="5" id="KW-0472">Membrane</keyword>
<evidence type="ECO:0000256" key="1">
    <source>
        <dbReference type="ARBA" id="ARBA00004571"/>
    </source>
</evidence>
<dbReference type="Pfam" id="PF07715">
    <property type="entry name" value="Plug"/>
    <property type="match status" value="1"/>
</dbReference>
<keyword evidence="4" id="KW-0732">Signal</keyword>
<dbReference type="SUPFAM" id="SSF49464">
    <property type="entry name" value="Carboxypeptidase regulatory domain-like"/>
    <property type="match status" value="1"/>
</dbReference>
<organism evidence="8">
    <name type="scientific">mine drainage metagenome</name>
    <dbReference type="NCBI Taxonomy" id="410659"/>
    <lineage>
        <taxon>unclassified sequences</taxon>
        <taxon>metagenomes</taxon>
        <taxon>ecological metagenomes</taxon>
    </lineage>
</organism>
<dbReference type="Gene3D" id="2.170.130.10">
    <property type="entry name" value="TonB-dependent receptor, plug domain"/>
    <property type="match status" value="1"/>
</dbReference>
<dbReference type="PANTHER" id="PTHR30069:SF29">
    <property type="entry name" value="HEMOGLOBIN AND HEMOGLOBIN-HAPTOGLOBIN-BINDING PROTEIN 1-RELATED"/>
    <property type="match status" value="1"/>
</dbReference>
<evidence type="ECO:0000313" key="8">
    <source>
        <dbReference type="EMBL" id="OIR03435.1"/>
    </source>
</evidence>
<evidence type="ECO:0000256" key="6">
    <source>
        <dbReference type="ARBA" id="ARBA00023237"/>
    </source>
</evidence>
<comment type="subcellular location">
    <subcellularLocation>
        <location evidence="1">Cell outer membrane</location>
        <topology evidence="1">Multi-pass membrane protein</topology>
    </subcellularLocation>
</comment>
<dbReference type="NCBIfam" id="TIGR04057">
    <property type="entry name" value="SusC_RagA_signa"/>
    <property type="match status" value="1"/>
</dbReference>
<keyword evidence="3" id="KW-0812">Transmembrane</keyword>
<dbReference type="InterPro" id="IPR039426">
    <property type="entry name" value="TonB-dep_rcpt-like"/>
</dbReference>
<dbReference type="GO" id="GO:0009279">
    <property type="term" value="C:cell outer membrane"/>
    <property type="evidence" value="ECO:0007669"/>
    <property type="project" value="UniProtKB-SubCell"/>
</dbReference>
<evidence type="ECO:0000256" key="3">
    <source>
        <dbReference type="ARBA" id="ARBA00022692"/>
    </source>
</evidence>
<dbReference type="Gene3D" id="2.40.170.20">
    <property type="entry name" value="TonB-dependent receptor, beta-barrel domain"/>
    <property type="match status" value="1"/>
</dbReference>